<dbReference type="Proteomes" id="UP000596977">
    <property type="component" value="Unassembled WGS sequence"/>
</dbReference>
<evidence type="ECO:0000313" key="2">
    <source>
        <dbReference type="Proteomes" id="UP000596977"/>
    </source>
</evidence>
<sequence>MGLCLGPIHQSAFTVLPIGFTLPVKTAAADAEISTGFGDVTGLVCVLKNTKFARNLALILVHEHLLHPRNGRVMEMSRDYRHIYTKPGNAPGPSAA</sequence>
<accession>A0A916RLM7</accession>
<gene>
    <name evidence="1" type="ORF">GCM10011499_35320</name>
</gene>
<protein>
    <submittedName>
        <fullName evidence="1">Uncharacterized protein</fullName>
    </submittedName>
</protein>
<dbReference type="AlphaFoldDB" id="A0A916RLM7"/>
<name>A0A916RLM7_9HYPH</name>
<comment type="caution">
    <text evidence="1">The sequence shown here is derived from an EMBL/GenBank/DDBJ whole genome shotgun (WGS) entry which is preliminary data.</text>
</comment>
<proteinExistence type="predicted"/>
<reference evidence="1 2" key="1">
    <citation type="journal article" date="2014" name="Int. J. Syst. Evol. Microbiol.">
        <title>Complete genome sequence of Corynebacterium casei LMG S-19264T (=DSM 44701T), isolated from a smear-ripened cheese.</title>
        <authorList>
            <consortium name="US DOE Joint Genome Institute (JGI-PGF)"/>
            <person name="Walter F."/>
            <person name="Albersmeier A."/>
            <person name="Kalinowski J."/>
            <person name="Ruckert C."/>
        </authorList>
    </citation>
    <scope>NUCLEOTIDE SEQUENCE [LARGE SCALE GENOMIC DNA]</scope>
    <source>
        <strain evidence="1 2">CGMCC 1.15896</strain>
    </source>
</reference>
<organism evidence="1 2">
    <name type="scientific">Pelagibacterium lentulum</name>
    <dbReference type="NCBI Taxonomy" id="2029865"/>
    <lineage>
        <taxon>Bacteria</taxon>
        <taxon>Pseudomonadati</taxon>
        <taxon>Pseudomonadota</taxon>
        <taxon>Alphaproteobacteria</taxon>
        <taxon>Hyphomicrobiales</taxon>
        <taxon>Devosiaceae</taxon>
        <taxon>Pelagibacterium</taxon>
    </lineage>
</organism>
<keyword evidence="2" id="KW-1185">Reference proteome</keyword>
<evidence type="ECO:0000313" key="1">
    <source>
        <dbReference type="EMBL" id="GGA61952.1"/>
    </source>
</evidence>
<dbReference type="EMBL" id="BMKB01000008">
    <property type="protein sequence ID" value="GGA61952.1"/>
    <property type="molecule type" value="Genomic_DNA"/>
</dbReference>